<dbReference type="Pfam" id="PF01425">
    <property type="entry name" value="Amidase"/>
    <property type="match status" value="1"/>
</dbReference>
<dbReference type="SMR" id="A0A194VPQ5"/>
<keyword evidence="7" id="KW-1185">Reference proteome</keyword>
<name>A0A194VPQ5_CYTMA</name>
<dbReference type="InterPro" id="IPR023631">
    <property type="entry name" value="Amidase_dom"/>
</dbReference>
<dbReference type="PANTHER" id="PTHR46072:SF2">
    <property type="entry name" value="AMIDASE (EUROFUNG)"/>
    <property type="match status" value="1"/>
</dbReference>
<reference evidence="6" key="1">
    <citation type="submission" date="2014-12" db="EMBL/GenBank/DDBJ databases">
        <title>Genome Sequence of Valsa Canker Pathogens Uncovers a Specific Adaption of Colonization on Woody Bark.</title>
        <authorList>
            <person name="Yin Z."/>
            <person name="Liu H."/>
            <person name="Gao X."/>
            <person name="Li Z."/>
            <person name="Song N."/>
            <person name="Ke X."/>
            <person name="Dai Q."/>
            <person name="Wu Y."/>
            <person name="Sun Y."/>
            <person name="Xu J.-R."/>
            <person name="Kang Z.K."/>
            <person name="Wang L."/>
            <person name="Huang L."/>
        </authorList>
    </citation>
    <scope>NUCLEOTIDE SEQUENCE [LARGE SCALE GENOMIC DNA]</scope>
    <source>
        <strain evidence="6">03-8</strain>
    </source>
</reference>
<evidence type="ECO:0000256" key="1">
    <source>
        <dbReference type="ARBA" id="ARBA00009199"/>
    </source>
</evidence>
<evidence type="ECO:0000313" key="6">
    <source>
        <dbReference type="EMBL" id="KUI66176.1"/>
    </source>
</evidence>
<dbReference type="PANTHER" id="PTHR46072">
    <property type="entry name" value="AMIDASE-RELATED-RELATED"/>
    <property type="match status" value="1"/>
</dbReference>
<proteinExistence type="inferred from homology"/>
<sequence>MGSVVQGRRPWQDVVAEKRRLQAELLAHFAPEDGNQKSKNDDAMRSECYEPVEGSKLVARLASGEVSCESLVKSYIKKACAVHDLTNCLTEICFEEALEHAKNRDDHLAKQQEQIGALHGIPVTLKDQFDVKGYDTTIGYVGRALSPAKDDAALVKMLRSLGAVIMAKTNLPQSIMWCETENPLFGLTTNPFSPDYTPGGSTGGEAALISRNASVLGFGTDIGGSVRIPSHMMGIYGLKPSSSRLPYHGVPVSTDGQEHVPSSVGPMASSLDTIHITMKSLIDLRPWDFDARCSPIPWREEAYDEVLSRPLVIGVLFDDGVARPHPPVTRVLQQAVQALKSAGHEIVEWNPDLHAECIQVLDEFYTADGGEDIRTAVLAGGEPFIPHVEALINRGKPISVYEYWQINRRKWDLQQAYLEKWNSIRTSDGRMVDAILMPPMPHTAVPHKGCRWVGYTKVWNVLDYSALVVPGGNVCEEDVGASWDFESRGVLDDWSLKLWKDNKEDMARMKLPVGVQLVGRKLEEEKLLGMGKVLDDSLRASRG</sequence>
<organism evidence="6 7">
    <name type="scientific">Cytospora mali</name>
    <name type="common">Apple Valsa canker fungus</name>
    <name type="synonym">Valsa mali</name>
    <dbReference type="NCBI Taxonomy" id="578113"/>
    <lineage>
        <taxon>Eukaryota</taxon>
        <taxon>Fungi</taxon>
        <taxon>Dikarya</taxon>
        <taxon>Ascomycota</taxon>
        <taxon>Pezizomycotina</taxon>
        <taxon>Sordariomycetes</taxon>
        <taxon>Sordariomycetidae</taxon>
        <taxon>Diaporthales</taxon>
        <taxon>Cytosporaceae</taxon>
        <taxon>Cytospora</taxon>
    </lineage>
</organism>
<dbReference type="InterPro" id="IPR036928">
    <property type="entry name" value="AS_sf"/>
</dbReference>
<dbReference type="PIRSF" id="PIRSF001221">
    <property type="entry name" value="Amidase_fungi"/>
    <property type="match status" value="1"/>
</dbReference>
<evidence type="ECO:0000256" key="3">
    <source>
        <dbReference type="PIRSR" id="PIRSR001221-1"/>
    </source>
</evidence>
<dbReference type="EMBL" id="CM003099">
    <property type="protein sequence ID" value="KUI66176.1"/>
    <property type="molecule type" value="Genomic_DNA"/>
</dbReference>
<feature type="domain" description="Amidase" evidence="5">
    <location>
        <begin position="71"/>
        <end position="528"/>
    </location>
</feature>
<dbReference type="OrthoDB" id="6428749at2759"/>
<evidence type="ECO:0000256" key="4">
    <source>
        <dbReference type="PIRSR" id="PIRSR001221-2"/>
    </source>
</evidence>
<dbReference type="AlphaFoldDB" id="A0A194VPQ5"/>
<gene>
    <name evidence="6" type="ORF">VM1G_02425</name>
</gene>
<feature type="active site" description="Acyl-ester intermediate" evidence="3">
    <location>
        <position position="225"/>
    </location>
</feature>
<dbReference type="Gene3D" id="3.90.1300.10">
    <property type="entry name" value="Amidase signature (AS) domain"/>
    <property type="match status" value="1"/>
</dbReference>
<comment type="similarity">
    <text evidence="1">Belongs to the amidase family.</text>
</comment>
<dbReference type="SUPFAM" id="SSF75304">
    <property type="entry name" value="Amidase signature (AS) enzymes"/>
    <property type="match status" value="1"/>
</dbReference>
<evidence type="ECO:0000256" key="2">
    <source>
        <dbReference type="ARBA" id="ARBA00022801"/>
    </source>
</evidence>
<feature type="binding site" evidence="4">
    <location>
        <position position="175"/>
    </location>
    <ligand>
        <name>substrate</name>
    </ligand>
</feature>
<feature type="binding site" evidence="4">
    <location>
        <position position="201"/>
    </location>
    <ligand>
        <name>substrate</name>
    </ligand>
</feature>
<dbReference type="Proteomes" id="UP000078559">
    <property type="component" value="Chromosome 2"/>
</dbReference>
<keyword evidence="2" id="KW-0378">Hydrolase</keyword>
<feature type="active site" description="Charge relay system" evidence="3">
    <location>
        <position position="201"/>
    </location>
</feature>
<protein>
    <submittedName>
        <fullName evidence="6">Acetamidase</fullName>
    </submittedName>
</protein>
<feature type="active site" description="Charge relay system" evidence="3">
    <location>
        <position position="126"/>
    </location>
</feature>
<dbReference type="GO" id="GO:0016787">
    <property type="term" value="F:hydrolase activity"/>
    <property type="evidence" value="ECO:0007669"/>
    <property type="project" value="UniProtKB-KW"/>
</dbReference>
<evidence type="ECO:0000313" key="7">
    <source>
        <dbReference type="Proteomes" id="UP000078559"/>
    </source>
</evidence>
<feature type="binding site" evidence="4">
    <location>
        <begin position="222"/>
        <end position="225"/>
    </location>
    <ligand>
        <name>substrate</name>
    </ligand>
</feature>
<accession>A0A194VPQ5</accession>
<evidence type="ECO:0000259" key="5">
    <source>
        <dbReference type="Pfam" id="PF01425"/>
    </source>
</evidence>